<accession>A0A2P7EEA4</accession>
<comment type="caution">
    <text evidence="2">The sequence shown here is derived from an EMBL/GenBank/DDBJ whole genome shotgun (WGS) entry which is preliminary data.</text>
</comment>
<reference evidence="3" key="1">
    <citation type="submission" date="2018-03" db="EMBL/GenBank/DDBJ databases">
        <title>Ecological and genomic features of two cosmopolitan and abundant freshwater picocyanobacteria.</title>
        <authorList>
            <person name="Cabello-Yeves P.J."/>
            <person name="Picazo A."/>
            <person name="Camacho A."/>
            <person name="Callieri C."/>
            <person name="Rosselli R."/>
            <person name="Roda-Garcia J."/>
            <person name="Coutinho F.H."/>
            <person name="Rodriguez-Valera F."/>
        </authorList>
    </citation>
    <scope>NUCLEOTIDE SEQUENCE [LARGE SCALE GENOMIC DNA]</scope>
    <source>
        <strain evidence="3">Tous</strain>
    </source>
</reference>
<protein>
    <submittedName>
        <fullName evidence="2">Uncharacterized protein</fullName>
    </submittedName>
</protein>
<dbReference type="Proteomes" id="UP000240206">
    <property type="component" value="Unassembled WGS sequence"/>
</dbReference>
<keyword evidence="3" id="KW-1185">Reference proteome</keyword>
<evidence type="ECO:0000313" key="3">
    <source>
        <dbReference type="Proteomes" id="UP000240206"/>
    </source>
</evidence>
<keyword evidence="1" id="KW-0812">Transmembrane</keyword>
<keyword evidence="1" id="KW-0472">Membrane</keyword>
<dbReference type="EMBL" id="PXVC01000027">
    <property type="protein sequence ID" value="PSI01575.1"/>
    <property type="molecule type" value="Genomic_DNA"/>
</dbReference>
<feature type="transmembrane region" description="Helical" evidence="1">
    <location>
        <begin position="94"/>
        <end position="112"/>
    </location>
</feature>
<evidence type="ECO:0000313" key="2">
    <source>
        <dbReference type="EMBL" id="PSI01575.1"/>
    </source>
</evidence>
<organism evidence="2 3">
    <name type="scientific">Synechococcus lacustris str. Tous</name>
    <dbReference type="NCBI Taxonomy" id="1910958"/>
    <lineage>
        <taxon>Bacteria</taxon>
        <taxon>Bacillati</taxon>
        <taxon>Cyanobacteriota</taxon>
        <taxon>Cyanophyceae</taxon>
        <taxon>Synechococcales</taxon>
        <taxon>Synechococcaceae</taxon>
        <taxon>Synechococcus</taxon>
    </lineage>
</organism>
<evidence type="ECO:0000256" key="1">
    <source>
        <dbReference type="SAM" id="Phobius"/>
    </source>
</evidence>
<name>A0A2P7EEA4_9SYNE</name>
<gene>
    <name evidence="2" type="ORF">C7K08_07155</name>
</gene>
<dbReference type="RefSeq" id="WP_106499961.1">
    <property type="nucleotide sequence ID" value="NZ_PXVC01000027.1"/>
</dbReference>
<proteinExistence type="predicted"/>
<dbReference type="AlphaFoldDB" id="A0A2P7EEA4"/>
<keyword evidence="1" id="KW-1133">Transmembrane helix</keyword>
<sequence length="170" mass="18047">MTRERDPYRIPRAGWEIAPTAGLAAIDLNGNHGAFTSTEFIGEHTVGGMLVYAAYQALLTGLRTEAMRKRGEIDRNGQVHAIAASVWETTKQGAAVSAVLSVVLLVFPWLGFPLSLLGIVGLGKASFDLAHAFWDGLSEEQRSDLHRAAFEAGVNLSQLLAGSGTASQAA</sequence>